<proteinExistence type="predicted"/>
<sequence length="278" mass="31543">MKPTREQRMAQRQRDREQAYWKLGVELADPLCEYRSFMETLRTHGVTSGELVRIPASLIDFTAWFATTMLDGPGCAGVTDEAALQRDTRFLAALLMHARLSCSTLLLALFYVTRLRGVSVARFARRRRRSRRDSATFANRQCVGEYDEGVTSKGVLAAKTAQHALSAGTPSDTSTGWSVPRLLLASLIVADKYLFDETYDNAQWNMFARACGNDRAHAGLDRTCVNALERQLLHDLDYRVHIRQDVYARFLDQIEAALTFWRLRCWSRGQIPSAKRST</sequence>
<keyword evidence="3" id="KW-1185">Reference proteome</keyword>
<dbReference type="AlphaFoldDB" id="A0A4P9XGC1"/>
<dbReference type="OrthoDB" id="286814at2759"/>
<dbReference type="STRING" id="78915.A0A4P9XGC1"/>
<dbReference type="GO" id="GO:0000307">
    <property type="term" value="C:cyclin-dependent protein kinase holoenzyme complex"/>
    <property type="evidence" value="ECO:0007669"/>
    <property type="project" value="TreeGrafter"/>
</dbReference>
<evidence type="ECO:0000256" key="1">
    <source>
        <dbReference type="SAM" id="Phobius"/>
    </source>
</evidence>
<organism evidence="2 3">
    <name type="scientific">Thamnocephalis sphaerospora</name>
    <dbReference type="NCBI Taxonomy" id="78915"/>
    <lineage>
        <taxon>Eukaryota</taxon>
        <taxon>Fungi</taxon>
        <taxon>Fungi incertae sedis</taxon>
        <taxon>Zoopagomycota</taxon>
        <taxon>Zoopagomycotina</taxon>
        <taxon>Zoopagomycetes</taxon>
        <taxon>Zoopagales</taxon>
        <taxon>Sigmoideomycetaceae</taxon>
        <taxon>Thamnocephalis</taxon>
    </lineage>
</organism>
<dbReference type="GO" id="GO:0019901">
    <property type="term" value="F:protein kinase binding"/>
    <property type="evidence" value="ECO:0007669"/>
    <property type="project" value="InterPro"/>
</dbReference>
<name>A0A4P9XGC1_9FUNG</name>
<keyword evidence="1" id="KW-1133">Transmembrane helix</keyword>
<evidence type="ECO:0000313" key="2">
    <source>
        <dbReference type="EMBL" id="RKP04683.1"/>
    </source>
</evidence>
<evidence type="ECO:0000313" key="3">
    <source>
        <dbReference type="Proteomes" id="UP000271241"/>
    </source>
</evidence>
<dbReference type="Proteomes" id="UP000271241">
    <property type="component" value="Unassembled WGS sequence"/>
</dbReference>
<keyword evidence="1" id="KW-0472">Membrane</keyword>
<dbReference type="GO" id="GO:0016538">
    <property type="term" value="F:cyclin-dependent protein serine/threonine kinase regulator activity"/>
    <property type="evidence" value="ECO:0007669"/>
    <property type="project" value="TreeGrafter"/>
</dbReference>
<feature type="non-terminal residue" evidence="2">
    <location>
        <position position="278"/>
    </location>
</feature>
<reference evidence="3" key="1">
    <citation type="journal article" date="2018" name="Nat. Microbiol.">
        <title>Leveraging single-cell genomics to expand the fungal tree of life.</title>
        <authorList>
            <person name="Ahrendt S.R."/>
            <person name="Quandt C.A."/>
            <person name="Ciobanu D."/>
            <person name="Clum A."/>
            <person name="Salamov A."/>
            <person name="Andreopoulos B."/>
            <person name="Cheng J.F."/>
            <person name="Woyke T."/>
            <person name="Pelin A."/>
            <person name="Henrissat B."/>
            <person name="Reynolds N.K."/>
            <person name="Benny G.L."/>
            <person name="Smith M.E."/>
            <person name="James T.Y."/>
            <person name="Grigoriev I.V."/>
        </authorList>
    </citation>
    <scope>NUCLEOTIDE SEQUENCE [LARGE SCALE GENOMIC DNA]</scope>
    <source>
        <strain evidence="3">RSA 1356</strain>
    </source>
</reference>
<gene>
    <name evidence="2" type="ORF">THASP1DRAFT_33520</name>
</gene>
<keyword evidence="1" id="KW-0812">Transmembrane</keyword>
<protein>
    <recommendedName>
        <fullName evidence="4">Cyclin N-terminal domain-containing protein</fullName>
    </recommendedName>
</protein>
<dbReference type="GO" id="GO:0005634">
    <property type="term" value="C:nucleus"/>
    <property type="evidence" value="ECO:0007669"/>
    <property type="project" value="TreeGrafter"/>
</dbReference>
<dbReference type="PANTHER" id="PTHR15615">
    <property type="match status" value="1"/>
</dbReference>
<accession>A0A4P9XGC1</accession>
<dbReference type="PANTHER" id="PTHR15615:SF27">
    <property type="entry name" value="PHO85 CYCLIN CLG1"/>
    <property type="match status" value="1"/>
</dbReference>
<dbReference type="InterPro" id="IPR013922">
    <property type="entry name" value="Cyclin_PHO80-like"/>
</dbReference>
<dbReference type="CDD" id="cd20557">
    <property type="entry name" value="CYCLIN_ScPCL1-like"/>
    <property type="match status" value="1"/>
</dbReference>
<evidence type="ECO:0008006" key="4">
    <source>
        <dbReference type="Google" id="ProtNLM"/>
    </source>
</evidence>
<dbReference type="Gene3D" id="1.10.472.10">
    <property type="entry name" value="Cyclin-like"/>
    <property type="match status" value="1"/>
</dbReference>
<dbReference type="EMBL" id="KZ993533">
    <property type="protein sequence ID" value="RKP04683.1"/>
    <property type="molecule type" value="Genomic_DNA"/>
</dbReference>
<feature type="transmembrane region" description="Helical" evidence="1">
    <location>
        <begin position="90"/>
        <end position="112"/>
    </location>
</feature>